<keyword evidence="2" id="KW-0808">Transferase</keyword>
<name>A0A150PKE7_SORCE</name>
<dbReference type="AlphaFoldDB" id="A0A150PKE7"/>
<dbReference type="Pfam" id="PF01636">
    <property type="entry name" value="APH"/>
    <property type="match status" value="1"/>
</dbReference>
<evidence type="ECO:0000313" key="3">
    <source>
        <dbReference type="Proteomes" id="UP000075420"/>
    </source>
</evidence>
<evidence type="ECO:0000259" key="1">
    <source>
        <dbReference type="Pfam" id="PF01636"/>
    </source>
</evidence>
<reference evidence="2 3" key="1">
    <citation type="submission" date="2014-02" db="EMBL/GenBank/DDBJ databases">
        <title>The small core and large imbalanced accessory genome model reveals a collaborative survival strategy of Sorangium cellulosum strains in nature.</title>
        <authorList>
            <person name="Han K."/>
            <person name="Peng R."/>
            <person name="Blom J."/>
            <person name="Li Y.-Z."/>
        </authorList>
    </citation>
    <scope>NUCLEOTIDE SEQUENCE [LARGE SCALE GENOMIC DNA]</scope>
    <source>
        <strain evidence="2 3">So0157-25</strain>
    </source>
</reference>
<proteinExistence type="predicted"/>
<protein>
    <submittedName>
        <fullName evidence="2">Aminoglycoside phosphotransferase</fullName>
    </submittedName>
</protein>
<gene>
    <name evidence="2" type="ORF">BE08_28455</name>
</gene>
<organism evidence="2 3">
    <name type="scientific">Sorangium cellulosum</name>
    <name type="common">Polyangium cellulosum</name>
    <dbReference type="NCBI Taxonomy" id="56"/>
    <lineage>
        <taxon>Bacteria</taxon>
        <taxon>Pseudomonadati</taxon>
        <taxon>Myxococcota</taxon>
        <taxon>Polyangia</taxon>
        <taxon>Polyangiales</taxon>
        <taxon>Polyangiaceae</taxon>
        <taxon>Sorangium</taxon>
    </lineage>
</organism>
<dbReference type="InterPro" id="IPR002575">
    <property type="entry name" value="Aminoglycoside_PTrfase"/>
</dbReference>
<dbReference type="EMBL" id="JELY01001332">
    <property type="protein sequence ID" value="KYF56161.1"/>
    <property type="molecule type" value="Genomic_DNA"/>
</dbReference>
<sequence length="261" mass="28124">MAEETVFQGGINTVRRRGDRVHRPASAAAPAVHRLLRHVRAAGFDAAPEPLGYDDEGNEVLSYLEGDVHNALPAALRTPELLASAATLLRRYHDASASFVTGPDDRWQLPPRSPAEVICHGDIAPYNSVVRDGRVVGFIDFDTAHPGPRVWDLAYAVYRFAPLHAPTNPDSAGSPEEQALQAARFCRVYGVEPGASLLDTVADRLAALLASMRARAEAGEAAAQAHIAAGHPALYEEDIRYLRAQRGLLLRVFAAPADDPS</sequence>
<feature type="domain" description="Aminoglycoside phosphotransferase" evidence="1">
    <location>
        <begin position="106"/>
        <end position="165"/>
    </location>
</feature>
<dbReference type="Gene3D" id="3.90.1200.10">
    <property type="match status" value="1"/>
</dbReference>
<comment type="caution">
    <text evidence="2">The sequence shown here is derived from an EMBL/GenBank/DDBJ whole genome shotgun (WGS) entry which is preliminary data.</text>
</comment>
<evidence type="ECO:0000313" key="2">
    <source>
        <dbReference type="EMBL" id="KYF56161.1"/>
    </source>
</evidence>
<dbReference type="InterPro" id="IPR011009">
    <property type="entry name" value="Kinase-like_dom_sf"/>
</dbReference>
<dbReference type="Proteomes" id="UP000075420">
    <property type="component" value="Unassembled WGS sequence"/>
</dbReference>
<dbReference type="SUPFAM" id="SSF56112">
    <property type="entry name" value="Protein kinase-like (PK-like)"/>
    <property type="match status" value="1"/>
</dbReference>
<dbReference type="GO" id="GO:0016740">
    <property type="term" value="F:transferase activity"/>
    <property type="evidence" value="ECO:0007669"/>
    <property type="project" value="UniProtKB-KW"/>
</dbReference>
<accession>A0A150PKE7</accession>